<evidence type="ECO:0000256" key="8">
    <source>
        <dbReference type="ARBA" id="ARBA00022889"/>
    </source>
</evidence>
<feature type="domain" description="Cadherin" evidence="15">
    <location>
        <begin position="334"/>
        <end position="438"/>
    </location>
</feature>
<sequence>MRLQTFYLALFSLCHVANGDVNYSFQEEIKRGSRIGNIAKDLNLDSSRLSLRKARIDAAGNRKRYCDINLSTGDLIVAERIDREELCGEKLSCVIKRDLVLENPLELYPFSLHVQDINDNSPQFNDETINLEIQESAVRGARFVIEEAQDADVGQNSVQQYSLQKNENFVLATNGNTIQLVLDKELDREKQQDIDLILTALDGGSPQRSGTVVIHVTVLDANDNVPVFSQSVYKANLPENSPVDTVVVTVSATDADEGVNGDVTYDFGHVSEDVRKIFSIDRKSGNIKLIGAIDFESVATYDLRIKAKDGLGLSSYAKVTVDVTDVNDNDPVISVKSLTSLVPENVLPGTEVGIINVQDPDADGNQQVRCSIQQNVPFKLVPSIKNYYSLVTTGQLDRELVSDYNITISATDEGSPPLSSSKTVHLSVADVNDNPPVFEEQSYSAYVSENNKPGSTLCSVAARDPDWRQNGTVIYSLLPAEVNGAPVSSYVSVNGDTGVIHAVRSFDYEQFRSFKVHVMARDNGSPPLSSNVTVSVFVSDVNDNSPQILYPAPEGNSFMTELVPKAAHGGSLVSKVIAVDADSGQNAWLSYHIVKSTDPGLFTIGVHSGEIRTQRDVLESDSMKQNLIVSVKDNGQPSLSATCSMYLLISDNLAEVPELKDISYDDKNSKLTSYLIIALVSVSTFFLTFIIIILGVRFCRRRKPRLLFDGAVAIPSAYLPPNYADVDGTGTLRSTYNYDAYLTTGSRTSDFKFVSSYNDNTLPADQTLRKSPSDFADAFGDSDGSPEVGTCHVTTVRSAEPVIYSLSCRSSFY</sequence>
<dbReference type="Proteomes" id="UP000515150">
    <property type="component" value="Chromosome 10"/>
</dbReference>
<dbReference type="CDD" id="cd11304">
    <property type="entry name" value="Cadherin_repeat"/>
    <property type="match status" value="5"/>
</dbReference>
<keyword evidence="8" id="KW-0130">Cell adhesion</keyword>
<organism evidence="16 17">
    <name type="scientific">Betta splendens</name>
    <name type="common">Siamese fighting fish</name>
    <dbReference type="NCBI Taxonomy" id="158456"/>
    <lineage>
        <taxon>Eukaryota</taxon>
        <taxon>Metazoa</taxon>
        <taxon>Chordata</taxon>
        <taxon>Craniata</taxon>
        <taxon>Vertebrata</taxon>
        <taxon>Euteleostomi</taxon>
        <taxon>Actinopterygii</taxon>
        <taxon>Neopterygii</taxon>
        <taxon>Teleostei</taxon>
        <taxon>Neoteleostei</taxon>
        <taxon>Acanthomorphata</taxon>
        <taxon>Anabantaria</taxon>
        <taxon>Anabantiformes</taxon>
        <taxon>Anabantoidei</taxon>
        <taxon>Osphronemidae</taxon>
        <taxon>Betta</taxon>
    </lineage>
</organism>
<keyword evidence="9 13" id="KW-1133">Transmembrane helix</keyword>
<evidence type="ECO:0000256" key="9">
    <source>
        <dbReference type="ARBA" id="ARBA00022989"/>
    </source>
</evidence>
<evidence type="ECO:0000256" key="3">
    <source>
        <dbReference type="ARBA" id="ARBA00022475"/>
    </source>
</evidence>
<dbReference type="KEGG" id="bspl:129604701"/>
<dbReference type="Pfam" id="PF00028">
    <property type="entry name" value="Cadherin"/>
    <property type="match status" value="5"/>
</dbReference>
<evidence type="ECO:0000256" key="14">
    <source>
        <dbReference type="SAM" id="SignalP"/>
    </source>
</evidence>
<protein>
    <submittedName>
        <fullName evidence="17">Protocadherin beta-15-like</fullName>
    </submittedName>
</protein>
<dbReference type="PRINTS" id="PR00205">
    <property type="entry name" value="CADHERIN"/>
</dbReference>
<dbReference type="Gene3D" id="2.60.40.60">
    <property type="entry name" value="Cadherins"/>
    <property type="match status" value="6"/>
</dbReference>
<keyword evidence="5 14" id="KW-0732">Signal</keyword>
<dbReference type="PROSITE" id="PS00232">
    <property type="entry name" value="CADHERIN_1"/>
    <property type="match status" value="3"/>
</dbReference>
<evidence type="ECO:0000256" key="11">
    <source>
        <dbReference type="ARBA" id="ARBA00023180"/>
    </source>
</evidence>
<dbReference type="FunFam" id="2.60.40.60:FF:000129">
    <property type="entry name" value="protocadherin alpha-C2 isoform X1"/>
    <property type="match status" value="1"/>
</dbReference>
<proteinExistence type="predicted"/>
<keyword evidence="3" id="KW-1003">Cell membrane</keyword>
<evidence type="ECO:0000256" key="6">
    <source>
        <dbReference type="ARBA" id="ARBA00022737"/>
    </source>
</evidence>
<dbReference type="Pfam" id="PF16492">
    <property type="entry name" value="Cadherin_C_2"/>
    <property type="match status" value="1"/>
</dbReference>
<dbReference type="RefSeq" id="XP_055368211.1">
    <property type="nucleotide sequence ID" value="XM_055512236.1"/>
</dbReference>
<dbReference type="AlphaFoldDB" id="A0A9W2Y2M2"/>
<keyword evidence="6" id="KW-0677">Repeat</keyword>
<evidence type="ECO:0000256" key="12">
    <source>
        <dbReference type="PROSITE-ProRule" id="PRU00043"/>
    </source>
</evidence>
<evidence type="ECO:0000313" key="17">
    <source>
        <dbReference type="RefSeq" id="XP_055368211.1"/>
    </source>
</evidence>
<dbReference type="SMART" id="SM00112">
    <property type="entry name" value="CA"/>
    <property type="match status" value="6"/>
</dbReference>
<dbReference type="FunFam" id="2.60.40.60:FF:000004">
    <property type="entry name" value="Protocadherin 1 gamma 2"/>
    <property type="match status" value="1"/>
</dbReference>
<dbReference type="InterPro" id="IPR015919">
    <property type="entry name" value="Cadherin-like_sf"/>
</dbReference>
<feature type="transmembrane region" description="Helical" evidence="13">
    <location>
        <begin position="674"/>
        <end position="696"/>
    </location>
</feature>
<dbReference type="FunFam" id="2.60.40.60:FF:000006">
    <property type="entry name" value="Protocadherin alpha 2"/>
    <property type="match status" value="1"/>
</dbReference>
<feature type="chain" id="PRO_5040922340" evidence="14">
    <location>
        <begin position="20"/>
        <end position="813"/>
    </location>
</feature>
<evidence type="ECO:0000256" key="10">
    <source>
        <dbReference type="ARBA" id="ARBA00023136"/>
    </source>
</evidence>
<evidence type="ECO:0000256" key="7">
    <source>
        <dbReference type="ARBA" id="ARBA00022837"/>
    </source>
</evidence>
<dbReference type="FunFam" id="2.60.40.60:FF:000002">
    <property type="entry name" value="Protocadherin alpha 2"/>
    <property type="match status" value="1"/>
</dbReference>
<accession>A0A9W2Y2M2</accession>
<dbReference type="OrthoDB" id="6252479at2759"/>
<dbReference type="PROSITE" id="PS50268">
    <property type="entry name" value="CADHERIN_2"/>
    <property type="match status" value="6"/>
</dbReference>
<dbReference type="InterPro" id="IPR002126">
    <property type="entry name" value="Cadherin-like_dom"/>
</dbReference>
<dbReference type="GeneID" id="129604701"/>
<evidence type="ECO:0000313" key="16">
    <source>
        <dbReference type="Proteomes" id="UP000515150"/>
    </source>
</evidence>
<dbReference type="InterPro" id="IPR050174">
    <property type="entry name" value="Protocadherin/Cadherin-CA"/>
</dbReference>
<evidence type="ECO:0000256" key="4">
    <source>
        <dbReference type="ARBA" id="ARBA00022692"/>
    </source>
</evidence>
<feature type="domain" description="Cadherin" evidence="15">
    <location>
        <begin position="125"/>
        <end position="228"/>
    </location>
</feature>
<dbReference type="PANTHER" id="PTHR24028">
    <property type="entry name" value="CADHERIN-87A"/>
    <property type="match status" value="1"/>
</dbReference>
<dbReference type="PANTHER" id="PTHR24028:SF114">
    <property type="entry name" value="PCDH2G3 PROTEIN-RELATED"/>
    <property type="match status" value="1"/>
</dbReference>
<evidence type="ECO:0000256" key="2">
    <source>
        <dbReference type="ARBA" id="ARBA00004251"/>
    </source>
</evidence>
<feature type="signal peptide" evidence="14">
    <location>
        <begin position="1"/>
        <end position="19"/>
    </location>
</feature>
<name>A0A9W2Y2M2_BETSP</name>
<feature type="domain" description="Cadherin" evidence="15">
    <location>
        <begin position="439"/>
        <end position="548"/>
    </location>
</feature>
<dbReference type="FunFam" id="2.60.40.60:FF:000007">
    <property type="entry name" value="Protocadherin alpha 2"/>
    <property type="match status" value="1"/>
</dbReference>
<feature type="domain" description="Cadherin" evidence="15">
    <location>
        <begin position="563"/>
        <end position="659"/>
    </location>
</feature>
<keyword evidence="4 13" id="KW-0812">Transmembrane</keyword>
<evidence type="ECO:0000259" key="15">
    <source>
        <dbReference type="PROSITE" id="PS50268"/>
    </source>
</evidence>
<keyword evidence="10 13" id="KW-0472">Membrane</keyword>
<feature type="domain" description="Cadherin" evidence="15">
    <location>
        <begin position="68"/>
        <end position="124"/>
    </location>
</feature>
<gene>
    <name evidence="17" type="primary">LOC129604701</name>
</gene>
<keyword evidence="7 12" id="KW-0106">Calcium</keyword>
<evidence type="ECO:0000256" key="5">
    <source>
        <dbReference type="ARBA" id="ARBA00022729"/>
    </source>
</evidence>
<keyword evidence="16" id="KW-1185">Reference proteome</keyword>
<dbReference type="GO" id="GO:0005886">
    <property type="term" value="C:plasma membrane"/>
    <property type="evidence" value="ECO:0007669"/>
    <property type="project" value="UniProtKB-SubCell"/>
</dbReference>
<keyword evidence="11" id="KW-0325">Glycoprotein</keyword>
<dbReference type="GO" id="GO:0005509">
    <property type="term" value="F:calcium ion binding"/>
    <property type="evidence" value="ECO:0007669"/>
    <property type="project" value="UniProtKB-UniRule"/>
</dbReference>
<dbReference type="FunFam" id="2.60.40.60:FF:000001">
    <property type="entry name" value="Protocadherin alpha 2"/>
    <property type="match status" value="1"/>
</dbReference>
<dbReference type="InterPro" id="IPR013164">
    <property type="entry name" value="Cadherin_N"/>
</dbReference>
<dbReference type="GO" id="GO:0009653">
    <property type="term" value="P:anatomical structure morphogenesis"/>
    <property type="evidence" value="ECO:0007669"/>
    <property type="project" value="UniProtKB-ARBA"/>
</dbReference>
<feature type="domain" description="Cadherin" evidence="15">
    <location>
        <begin position="229"/>
        <end position="333"/>
    </location>
</feature>
<dbReference type="InterPro" id="IPR020894">
    <property type="entry name" value="Cadherin_CS"/>
</dbReference>
<dbReference type="Pfam" id="PF08266">
    <property type="entry name" value="Cadherin_2"/>
    <property type="match status" value="1"/>
</dbReference>
<comment type="subcellular location">
    <subcellularLocation>
        <location evidence="2">Cell membrane</location>
        <topology evidence="2">Single-pass type I membrane protein</topology>
    </subcellularLocation>
</comment>
<dbReference type="GO" id="GO:0007156">
    <property type="term" value="P:homophilic cell adhesion via plasma membrane adhesion molecules"/>
    <property type="evidence" value="ECO:0007669"/>
    <property type="project" value="InterPro"/>
</dbReference>
<evidence type="ECO:0000256" key="1">
    <source>
        <dbReference type="ARBA" id="ARBA00003436"/>
    </source>
</evidence>
<evidence type="ECO:0000256" key="13">
    <source>
        <dbReference type="SAM" id="Phobius"/>
    </source>
</evidence>
<reference evidence="17" key="1">
    <citation type="submission" date="2025-08" db="UniProtKB">
        <authorList>
            <consortium name="RefSeq"/>
        </authorList>
    </citation>
    <scope>IDENTIFICATION</scope>
</reference>
<comment type="function">
    <text evidence="1">Potential calcium-dependent cell-adhesion protein. May be involved in the establishment and maintenance of specific neuronal connections in the brain.</text>
</comment>
<dbReference type="InterPro" id="IPR032455">
    <property type="entry name" value="Cadherin_C"/>
</dbReference>
<dbReference type="SUPFAM" id="SSF49313">
    <property type="entry name" value="Cadherin-like"/>
    <property type="match status" value="5"/>
</dbReference>